<keyword evidence="2" id="KW-0732">Signal</keyword>
<feature type="domain" description="Leucine-binding protein" evidence="3">
    <location>
        <begin position="51"/>
        <end position="377"/>
    </location>
</feature>
<dbReference type="RefSeq" id="WP_104424828.1">
    <property type="nucleotide sequence ID" value="NZ_PTIY01000014.1"/>
</dbReference>
<comment type="caution">
    <text evidence="4">The sequence shown here is derived from an EMBL/GenBank/DDBJ whole genome shotgun (WGS) entry which is preliminary data.</text>
</comment>
<dbReference type="EMBL" id="PTIY01000014">
    <property type="protein sequence ID" value="PPK67272.1"/>
    <property type="molecule type" value="Genomic_DNA"/>
</dbReference>
<dbReference type="Proteomes" id="UP000238071">
    <property type="component" value="Unassembled WGS sequence"/>
</dbReference>
<dbReference type="Gene3D" id="3.40.50.2300">
    <property type="match status" value="2"/>
</dbReference>
<gene>
    <name evidence="4" type="ORF">B0F88_11419</name>
</gene>
<accession>A0A2S6GPT7</accession>
<dbReference type="AlphaFoldDB" id="A0A2S6GPT7"/>
<evidence type="ECO:0000256" key="1">
    <source>
        <dbReference type="ARBA" id="ARBA00010062"/>
    </source>
</evidence>
<dbReference type="InterPro" id="IPR051010">
    <property type="entry name" value="BCAA_transport"/>
</dbReference>
<comment type="similarity">
    <text evidence="1">Belongs to the leucine-binding protein family.</text>
</comment>
<evidence type="ECO:0000256" key="2">
    <source>
        <dbReference type="ARBA" id="ARBA00022729"/>
    </source>
</evidence>
<evidence type="ECO:0000313" key="4">
    <source>
        <dbReference type="EMBL" id="PPK67272.1"/>
    </source>
</evidence>
<evidence type="ECO:0000313" key="5">
    <source>
        <dbReference type="Proteomes" id="UP000238071"/>
    </source>
</evidence>
<dbReference type="OrthoDB" id="9147078at2"/>
<dbReference type="Pfam" id="PF13458">
    <property type="entry name" value="Peripla_BP_6"/>
    <property type="match status" value="1"/>
</dbReference>
<dbReference type="InterPro" id="IPR028082">
    <property type="entry name" value="Peripla_BP_I"/>
</dbReference>
<sequence>MDRLIRVLFIFALMTFVFIQQGRSLDKYALKRQQHTENSLAPLTVGVSWPFNKAQDGFAQGLELAKEEIESNGGPRIKLIIRDDQNDWETSRKIALEFVSNPDMTAVIGYRDDSIAIRVSGIYEQAELLHMIVGATTASLTEHDFVYIVRTINPIEDDVVPLVRAAPKSNNGELKYAMVWEAQERSSELAYQYQIAQNKNNGELIYQKQYDPETMDIRHIVNELRGAAPDVIYFSGSPETTGEFVRTTRNLGIDIPITLISKGMSELEKIAGKNAMRNIIYLDFYDKDAKNKENVYFVEKFLARFGKYPDTWAAQGYDALNILAGASRLSHSNFALDLASAIKFSHPWHGANGIYRFDRKGELRSKPVFVRVLNSNGEQEGDLR</sequence>
<keyword evidence="5" id="KW-1185">Reference proteome</keyword>
<dbReference type="InterPro" id="IPR028081">
    <property type="entry name" value="Leu-bd"/>
</dbReference>
<dbReference type="SUPFAM" id="SSF53822">
    <property type="entry name" value="Periplasmic binding protein-like I"/>
    <property type="match status" value="1"/>
</dbReference>
<organism evidence="4 5">
    <name type="scientific">Methylobacter tundripaludum</name>
    <dbReference type="NCBI Taxonomy" id="173365"/>
    <lineage>
        <taxon>Bacteria</taxon>
        <taxon>Pseudomonadati</taxon>
        <taxon>Pseudomonadota</taxon>
        <taxon>Gammaproteobacteria</taxon>
        <taxon>Methylococcales</taxon>
        <taxon>Methylococcaceae</taxon>
        <taxon>Methylobacter</taxon>
    </lineage>
</organism>
<reference evidence="4 5" key="1">
    <citation type="submission" date="2018-02" db="EMBL/GenBank/DDBJ databases">
        <title>Subsurface microbial communities from deep shales in Ohio and West Virginia, USA.</title>
        <authorList>
            <person name="Wrighton K."/>
        </authorList>
    </citation>
    <scope>NUCLEOTIDE SEQUENCE [LARGE SCALE GENOMIC DNA]</scope>
    <source>
        <strain evidence="4 5">OWC-G53F</strain>
    </source>
</reference>
<dbReference type="PANTHER" id="PTHR30483">
    <property type="entry name" value="LEUCINE-SPECIFIC-BINDING PROTEIN"/>
    <property type="match status" value="1"/>
</dbReference>
<evidence type="ECO:0000259" key="3">
    <source>
        <dbReference type="Pfam" id="PF13458"/>
    </source>
</evidence>
<name>A0A2S6GPT7_9GAMM</name>
<dbReference type="PANTHER" id="PTHR30483:SF6">
    <property type="entry name" value="PERIPLASMIC BINDING PROTEIN OF ABC TRANSPORTER FOR NATURAL AMINO ACIDS"/>
    <property type="match status" value="1"/>
</dbReference>
<proteinExistence type="inferred from homology"/>
<protein>
    <submittedName>
        <fullName evidence="4">Amino acid/amide ABC transporter substrate-binding protein (HAAT family)</fullName>
    </submittedName>
</protein>